<evidence type="ECO:0000256" key="2">
    <source>
        <dbReference type="SAM" id="MobiDB-lite"/>
    </source>
</evidence>
<dbReference type="AlphaFoldDB" id="A0AAE3F342"/>
<name>A0AAE3F342_9FIRM</name>
<evidence type="ECO:0000256" key="1">
    <source>
        <dbReference type="ARBA" id="ARBA00008814"/>
    </source>
</evidence>
<feature type="signal peptide" evidence="3">
    <location>
        <begin position="1"/>
        <end position="27"/>
    </location>
</feature>
<organism evidence="5 6">
    <name type="scientific">Fusicatenibacter saccharivorans</name>
    <dbReference type="NCBI Taxonomy" id="1150298"/>
    <lineage>
        <taxon>Bacteria</taxon>
        <taxon>Bacillati</taxon>
        <taxon>Bacillota</taxon>
        <taxon>Clostridia</taxon>
        <taxon>Lachnospirales</taxon>
        <taxon>Lachnospiraceae</taxon>
        <taxon>Fusicatenibacter</taxon>
    </lineage>
</organism>
<dbReference type="InterPro" id="IPR050902">
    <property type="entry name" value="ABC_Transporter_SBP"/>
</dbReference>
<dbReference type="SUPFAM" id="SSF53807">
    <property type="entry name" value="Helical backbone' metal receptor"/>
    <property type="match status" value="1"/>
</dbReference>
<comment type="caution">
    <text evidence="5">The sequence shown here is derived from an EMBL/GenBank/DDBJ whole genome shotgun (WGS) entry which is preliminary data.</text>
</comment>
<evidence type="ECO:0000259" key="4">
    <source>
        <dbReference type="PROSITE" id="PS50983"/>
    </source>
</evidence>
<dbReference type="Gene3D" id="3.40.50.1980">
    <property type="entry name" value="Nitrogenase molybdenum iron protein domain"/>
    <property type="match status" value="2"/>
</dbReference>
<dbReference type="InterPro" id="IPR002491">
    <property type="entry name" value="ABC_transptr_periplasmic_BD"/>
</dbReference>
<gene>
    <name evidence="5" type="ORF">L0N21_13265</name>
</gene>
<feature type="region of interest" description="Disordered" evidence="2">
    <location>
        <begin position="27"/>
        <end position="101"/>
    </location>
</feature>
<sequence length="454" mass="49242">MTGKNERKLKKWAALFLAAAMSLTACGSTASTGSSTSSASGTSAVSESSTSTASAADVSESQTESTSVSESTAESESTSEATAESSTSGSDTASADGFATTDDVSDAPDITGITIESKMVLNYAECFNVYYCTDGYKLIDVKDGAQYLLVPDGKEAPDDLDSDVIVIHQPLERIYMAATSPMALFDAIDSLDTIRLSGETADNWYVQDAVDAMNAGTMIFAGKYSEPDYELLVSENCDLAIESTMILHSPKVQEMIEMLDIPVFIDRSSYESQPLGRTEWIKLYGAMLDKEEEAADFFASQASVVENLKDFQNTEKTVAFFYINTSGAAVVRNPEDYISNMIELGGARNAFRDLQDDSGKTSVPITMEQFYDTAEDADYLIYNASIDSTVKTLDDLLAKDSMFADYKAVKEGNVWTTEKSMYQATDKIAQFTNDINLLVTGGDPDQMVFLRKLS</sequence>
<dbReference type="EMBL" id="JAKNFS010000019">
    <property type="protein sequence ID" value="MCG4766468.1"/>
    <property type="molecule type" value="Genomic_DNA"/>
</dbReference>
<protein>
    <submittedName>
        <fullName evidence="5">ABC transporter substrate-binding protein</fullName>
    </submittedName>
</protein>
<evidence type="ECO:0000256" key="3">
    <source>
        <dbReference type="SAM" id="SignalP"/>
    </source>
</evidence>
<reference evidence="5" key="1">
    <citation type="submission" date="2022-01" db="EMBL/GenBank/DDBJ databases">
        <title>Collection of gut derived symbiotic bacterial strains cultured from healthy donors.</title>
        <authorList>
            <person name="Lin H."/>
            <person name="Kohout C."/>
            <person name="Waligurski E."/>
            <person name="Pamer E.G."/>
        </authorList>
    </citation>
    <scope>NUCLEOTIDE SEQUENCE</scope>
    <source>
        <strain evidence="5">DFI.5.49</strain>
    </source>
</reference>
<evidence type="ECO:0000313" key="6">
    <source>
        <dbReference type="Proteomes" id="UP001199915"/>
    </source>
</evidence>
<dbReference type="Proteomes" id="UP001199915">
    <property type="component" value="Unassembled WGS sequence"/>
</dbReference>
<feature type="domain" description="Fe/B12 periplasmic-binding" evidence="4">
    <location>
        <begin position="173"/>
        <end position="446"/>
    </location>
</feature>
<dbReference type="PANTHER" id="PTHR30535">
    <property type="entry name" value="VITAMIN B12-BINDING PROTEIN"/>
    <property type="match status" value="1"/>
</dbReference>
<proteinExistence type="inferred from homology"/>
<keyword evidence="3" id="KW-0732">Signal</keyword>
<dbReference type="PROSITE" id="PS50983">
    <property type="entry name" value="FE_B12_PBP"/>
    <property type="match status" value="1"/>
</dbReference>
<comment type="similarity">
    <text evidence="1">Belongs to the bacterial solute-binding protein 8 family.</text>
</comment>
<feature type="chain" id="PRO_5042070204" evidence="3">
    <location>
        <begin position="28"/>
        <end position="454"/>
    </location>
</feature>
<dbReference type="RefSeq" id="WP_055220395.1">
    <property type="nucleotide sequence ID" value="NZ_DAWEMV010000030.1"/>
</dbReference>
<accession>A0AAE3F342</accession>
<evidence type="ECO:0000313" key="5">
    <source>
        <dbReference type="EMBL" id="MCG4766468.1"/>
    </source>
</evidence>
<feature type="compositionally biased region" description="Low complexity" evidence="2">
    <location>
        <begin position="28"/>
        <end position="95"/>
    </location>
</feature>
<dbReference type="PANTHER" id="PTHR30535:SF34">
    <property type="entry name" value="MOLYBDATE-BINDING PROTEIN MOLA"/>
    <property type="match status" value="1"/>
</dbReference>
<dbReference type="PROSITE" id="PS51257">
    <property type="entry name" value="PROKAR_LIPOPROTEIN"/>
    <property type="match status" value="1"/>
</dbReference>
<dbReference type="Pfam" id="PF01497">
    <property type="entry name" value="Peripla_BP_2"/>
    <property type="match status" value="1"/>
</dbReference>